<evidence type="ECO:0000313" key="6">
    <source>
        <dbReference type="Proteomes" id="UP001225378"/>
    </source>
</evidence>
<evidence type="ECO:0000256" key="2">
    <source>
        <dbReference type="ARBA" id="ARBA00007067"/>
    </source>
</evidence>
<dbReference type="InterPro" id="IPR003787">
    <property type="entry name" value="Sulphur_relay_DsrE/F-like"/>
</dbReference>
<dbReference type="SUPFAM" id="SSF75169">
    <property type="entry name" value="DsrEFH-like"/>
    <property type="match status" value="1"/>
</dbReference>
<accession>A0AAU7NRF4</accession>
<gene>
    <name evidence="5" type="primary">tusD</name>
    <name evidence="5" type="ORF">Q9L42_014345</name>
</gene>
<dbReference type="InterPro" id="IPR027396">
    <property type="entry name" value="DsrEFH-like"/>
</dbReference>
<evidence type="ECO:0000256" key="1">
    <source>
        <dbReference type="ARBA" id="ARBA00004496"/>
    </source>
</evidence>
<evidence type="ECO:0000256" key="3">
    <source>
        <dbReference type="ARBA" id="ARBA00022490"/>
    </source>
</evidence>
<dbReference type="GO" id="GO:0002143">
    <property type="term" value="P:tRNA wobble position uridine thiolation"/>
    <property type="evidence" value="ECO:0007669"/>
    <property type="project" value="TreeGrafter"/>
</dbReference>
<comment type="subcellular location">
    <subcellularLocation>
        <location evidence="1">Cytoplasm</location>
    </subcellularLocation>
</comment>
<dbReference type="Gene3D" id="3.40.1260.10">
    <property type="entry name" value="DsrEFH-like"/>
    <property type="match status" value="1"/>
</dbReference>
<dbReference type="GO" id="GO:0097163">
    <property type="term" value="F:sulfur carrier activity"/>
    <property type="evidence" value="ECO:0007669"/>
    <property type="project" value="TreeGrafter"/>
</dbReference>
<name>A0AAU7NRF4_9GAMM</name>
<dbReference type="PANTHER" id="PTHR34874">
    <property type="entry name" value="PROTEIN YCHN"/>
    <property type="match status" value="1"/>
</dbReference>
<proteinExistence type="inferred from homology"/>
<keyword evidence="4" id="KW-0808">Transferase</keyword>
<dbReference type="GO" id="GO:1990228">
    <property type="term" value="C:sulfurtransferase complex"/>
    <property type="evidence" value="ECO:0007669"/>
    <property type="project" value="TreeGrafter"/>
</dbReference>
<dbReference type="NCBIfam" id="NF001237">
    <property type="entry name" value="PRK00207.1"/>
    <property type="match status" value="1"/>
</dbReference>
<comment type="similarity">
    <text evidence="2">Belongs to the DsrE/TusD family.</text>
</comment>
<dbReference type="EMBL" id="CP157743">
    <property type="protein sequence ID" value="XBS19532.1"/>
    <property type="molecule type" value="Genomic_DNA"/>
</dbReference>
<dbReference type="Pfam" id="PF02635">
    <property type="entry name" value="DsrE"/>
    <property type="match status" value="1"/>
</dbReference>
<dbReference type="InterPro" id="IPR017463">
    <property type="entry name" value="Sulphur_relay_TusD/DsrE"/>
</dbReference>
<protein>
    <submittedName>
        <fullName evidence="5">Sulfurtransferase complex subunit TusD</fullName>
    </submittedName>
</protein>
<dbReference type="Proteomes" id="UP001225378">
    <property type="component" value="Chromosome"/>
</dbReference>
<dbReference type="PANTHER" id="PTHR34874:SF3">
    <property type="entry name" value="SULFURTRANSFERASE TUSD"/>
    <property type="match status" value="1"/>
</dbReference>
<sequence length="129" mass="14419">MNFAIQITCSPYAGNGGLTAFRFIETALQMNHQVNRVFFYKEGVYHAFKYNTPPDDELQLTAQWSALAERHDLDLVVCISAAQRRGLLCEDEAKRQGKLDDDVAAGFRIGGLGQLLEATLTADRFVEFS</sequence>
<reference evidence="5 6" key="1">
    <citation type="journal article" date="2024" name="Microbiology">
        <title>Methylomarinum rosea sp. nov., a novel halophilic methanotrophic bacterium from the hypersaline Lake Elton.</title>
        <authorList>
            <person name="Suleimanov R.Z."/>
            <person name="Oshkin I.Y."/>
            <person name="Danilova O.V."/>
            <person name="Suzina N.E."/>
            <person name="Dedysh S.N."/>
        </authorList>
    </citation>
    <scope>NUCLEOTIDE SEQUENCE [LARGE SCALE GENOMIC DNA]</scope>
    <source>
        <strain evidence="5 6">Ch1-1</strain>
    </source>
</reference>
<organism evidence="5 6">
    <name type="scientific">Methylomarinum roseum</name>
    <dbReference type="NCBI Taxonomy" id="3067653"/>
    <lineage>
        <taxon>Bacteria</taxon>
        <taxon>Pseudomonadati</taxon>
        <taxon>Pseudomonadota</taxon>
        <taxon>Gammaproteobacteria</taxon>
        <taxon>Methylococcales</taxon>
        <taxon>Methylococcaceae</taxon>
        <taxon>Methylomarinum</taxon>
    </lineage>
</organism>
<evidence type="ECO:0000313" key="5">
    <source>
        <dbReference type="EMBL" id="XBS19532.1"/>
    </source>
</evidence>
<dbReference type="AlphaFoldDB" id="A0AAU7NRF4"/>
<dbReference type="NCBIfam" id="TIGR03012">
    <property type="entry name" value="sulf_tusD_dsrE"/>
    <property type="match status" value="1"/>
</dbReference>
<dbReference type="GO" id="GO:0016783">
    <property type="term" value="F:sulfurtransferase activity"/>
    <property type="evidence" value="ECO:0007669"/>
    <property type="project" value="InterPro"/>
</dbReference>
<dbReference type="KEGG" id="mech:Q9L42_014345"/>
<keyword evidence="3" id="KW-0963">Cytoplasm</keyword>
<dbReference type="RefSeq" id="WP_305907718.1">
    <property type="nucleotide sequence ID" value="NZ_CP157743.1"/>
</dbReference>
<evidence type="ECO:0000256" key="4">
    <source>
        <dbReference type="ARBA" id="ARBA00022679"/>
    </source>
</evidence>
<keyword evidence="6" id="KW-1185">Reference proteome</keyword>